<dbReference type="AlphaFoldDB" id="F0GV12"/>
<keyword evidence="3" id="KW-1185">Reference proteome</keyword>
<dbReference type="GO" id="GO:0005524">
    <property type="term" value="F:ATP binding"/>
    <property type="evidence" value="ECO:0007669"/>
    <property type="project" value="InterPro"/>
</dbReference>
<dbReference type="SUPFAM" id="SSF52540">
    <property type="entry name" value="P-loop containing nucleoside triphosphate hydrolases"/>
    <property type="match status" value="1"/>
</dbReference>
<dbReference type="GO" id="GO:0016887">
    <property type="term" value="F:ATP hydrolysis activity"/>
    <property type="evidence" value="ECO:0007669"/>
    <property type="project" value="InterPro"/>
</dbReference>
<dbReference type="Pfam" id="PF07728">
    <property type="entry name" value="AAA_5"/>
    <property type="match status" value="1"/>
</dbReference>
<dbReference type="Proteomes" id="UP000005286">
    <property type="component" value="Unassembled WGS sequence"/>
</dbReference>
<evidence type="ECO:0000259" key="1">
    <source>
        <dbReference type="SMART" id="SM00382"/>
    </source>
</evidence>
<feature type="domain" description="AAA+ ATPase" evidence="1">
    <location>
        <begin position="47"/>
        <end position="191"/>
    </location>
</feature>
<proteinExistence type="predicted"/>
<dbReference type="STRING" id="879305.HMPREF9290_1588"/>
<dbReference type="InterPro" id="IPR050764">
    <property type="entry name" value="CbbQ/NirQ/NorQ/GpvN"/>
</dbReference>
<organism evidence="2 3">
    <name type="scientific">Anaerococcus prevotii ACS-065-V-Col13</name>
    <dbReference type="NCBI Taxonomy" id="879305"/>
    <lineage>
        <taxon>Bacteria</taxon>
        <taxon>Bacillati</taxon>
        <taxon>Bacillota</taxon>
        <taxon>Tissierellia</taxon>
        <taxon>Tissierellales</taxon>
        <taxon>Peptoniphilaceae</taxon>
        <taxon>Anaerococcus</taxon>
    </lineage>
</organism>
<evidence type="ECO:0000313" key="3">
    <source>
        <dbReference type="Proteomes" id="UP000005286"/>
    </source>
</evidence>
<dbReference type="EMBL" id="AEXM01000012">
    <property type="protein sequence ID" value="EGC82447.1"/>
    <property type="molecule type" value="Genomic_DNA"/>
</dbReference>
<dbReference type="InterPro" id="IPR003593">
    <property type="entry name" value="AAA+_ATPase"/>
</dbReference>
<dbReference type="RefSeq" id="WP_004834304.1">
    <property type="nucleotide sequence ID" value="NZ_AEXM01000012.1"/>
</dbReference>
<dbReference type="eggNOG" id="COG0714">
    <property type="taxonomic scope" value="Bacteria"/>
</dbReference>
<dbReference type="SMART" id="SM00382">
    <property type="entry name" value="AAA"/>
    <property type="match status" value="1"/>
</dbReference>
<dbReference type="PANTHER" id="PTHR42759:SF1">
    <property type="entry name" value="MAGNESIUM-CHELATASE SUBUNIT CHLD"/>
    <property type="match status" value="1"/>
</dbReference>
<dbReference type="InterPro" id="IPR011704">
    <property type="entry name" value="ATPase_dyneun-rel_AAA"/>
</dbReference>
<accession>F0GV12</accession>
<protein>
    <submittedName>
        <fullName evidence="2">ATPase, AAA family</fullName>
    </submittedName>
</protein>
<comment type="caution">
    <text evidence="2">The sequence shown here is derived from an EMBL/GenBank/DDBJ whole genome shotgun (WGS) entry which is preliminary data.</text>
</comment>
<dbReference type="PATRIC" id="fig|879305.3.peg.644"/>
<gene>
    <name evidence="2" type="ORF">HMPREF9290_1588</name>
</gene>
<dbReference type="Gene3D" id="3.40.50.300">
    <property type="entry name" value="P-loop containing nucleotide triphosphate hydrolases"/>
    <property type="match status" value="1"/>
</dbReference>
<dbReference type="PANTHER" id="PTHR42759">
    <property type="entry name" value="MOXR FAMILY PROTEIN"/>
    <property type="match status" value="1"/>
</dbReference>
<name>F0GV12_9FIRM</name>
<evidence type="ECO:0000313" key="2">
    <source>
        <dbReference type="EMBL" id="EGC82447.1"/>
    </source>
</evidence>
<dbReference type="InterPro" id="IPR027417">
    <property type="entry name" value="P-loop_NTPase"/>
</dbReference>
<sequence length="293" mass="33615">MLDHDNKIRQFIDNYPIKPEYKNRIAHPKYTYRGDSVIHKATTAILSGKNILLLGAKSTGKNVLAENLSTIFQRPMWNVSFHVNIDSSILIGTDTLKDGEVIFKKGPVTKACEAGGFLVLDEINMARNEAMATLHSVLDYRRIIDIPAYELIKIHPATRFIATMNYNYEGTRELNEALLSRFVIIDMPTIEEENLKLLLKENYPDLKEDMLSQIIKLFYDIKLKADNNEISENAIDLRGIFDSLDLAKDGLEYNEALKMCLVNKVFDSFEQALITDVIKSRFEEKIYYGDMFE</sequence>
<reference evidence="2 3" key="1">
    <citation type="submission" date="2011-01" db="EMBL/GenBank/DDBJ databases">
        <authorList>
            <person name="Durkin A.S."/>
            <person name="Madupu R."/>
            <person name="Torralba M."/>
            <person name="Gillis M."/>
            <person name="Methe B."/>
            <person name="Sutton G."/>
            <person name="Nelson K.E."/>
        </authorList>
    </citation>
    <scope>NUCLEOTIDE SEQUENCE [LARGE SCALE GENOMIC DNA]</scope>
    <source>
        <strain evidence="2 3">ACS-065-V-Col13</strain>
    </source>
</reference>